<dbReference type="GO" id="GO:0060703">
    <property type="term" value="F:deoxyribonuclease inhibitor activity"/>
    <property type="evidence" value="ECO:0007669"/>
    <property type="project" value="InterPro"/>
</dbReference>
<proteinExistence type="predicted"/>
<comment type="caution">
    <text evidence="1">The sequence shown here is derived from an EMBL/GenBank/DDBJ whole genome shotgun (WGS) entry which is preliminary data.</text>
</comment>
<accession>A0A2V3ZM14</accession>
<dbReference type="InterPro" id="IPR009274">
    <property type="entry name" value="Gam"/>
</dbReference>
<name>A0A2V3ZM14_9BACT</name>
<evidence type="ECO:0000313" key="2">
    <source>
        <dbReference type="Proteomes" id="UP000248079"/>
    </source>
</evidence>
<dbReference type="Gene3D" id="1.10.10.2020">
    <property type="entry name" value="Host-nuclease inhibitor protein Gam"/>
    <property type="match status" value="1"/>
</dbReference>
<gene>
    <name evidence="1" type="ORF">DF185_23340</name>
</gene>
<feature type="non-terminal residue" evidence="1">
    <location>
        <position position="129"/>
    </location>
</feature>
<dbReference type="EMBL" id="QFLI01000166">
    <property type="protein sequence ID" value="PXX90613.1"/>
    <property type="molecule type" value="Genomic_DNA"/>
</dbReference>
<dbReference type="AlphaFoldDB" id="A0A2V3ZM14"/>
<evidence type="ECO:0000313" key="1">
    <source>
        <dbReference type="EMBL" id="PXX90613.1"/>
    </source>
</evidence>
<dbReference type="InterPro" id="IPR042034">
    <property type="entry name" value="Gam_sf"/>
</dbReference>
<sequence>MDINTETEIKQKHSLTPFPVFLISPAFRGRYFHSYFRSSAMNAYYIQDRLEAQSWARHYQQLAREEKEAELADDMEKGLPQHLFESLCIDHLQRHGASKKSITRAFDDDVEFQERMAEHIRYMVETIAH</sequence>
<protein>
    <submittedName>
        <fullName evidence="1">Host-nuclease inhibitor protein gam</fullName>
    </submittedName>
</protein>
<reference evidence="1 2" key="1">
    <citation type="submission" date="2018-05" db="EMBL/GenBank/DDBJ databases">
        <title>Marinifilum breve JC075T sp. nov., a marine bacterium isolated from Yongle Blue Hole in the South China Sea.</title>
        <authorList>
            <person name="Fu T."/>
        </authorList>
    </citation>
    <scope>NUCLEOTIDE SEQUENCE [LARGE SCALE GENOMIC DNA]</scope>
    <source>
        <strain evidence="1 2">JC075</strain>
    </source>
</reference>
<organism evidence="1 2">
    <name type="scientific">Marinifilum breve</name>
    <dbReference type="NCBI Taxonomy" id="2184082"/>
    <lineage>
        <taxon>Bacteria</taxon>
        <taxon>Pseudomonadati</taxon>
        <taxon>Bacteroidota</taxon>
        <taxon>Bacteroidia</taxon>
        <taxon>Marinilabiliales</taxon>
        <taxon>Marinifilaceae</taxon>
    </lineage>
</organism>
<keyword evidence="2" id="KW-1185">Reference proteome</keyword>
<dbReference type="Proteomes" id="UP000248079">
    <property type="component" value="Unassembled WGS sequence"/>
</dbReference>
<dbReference type="Pfam" id="PF06064">
    <property type="entry name" value="Gam"/>
    <property type="match status" value="1"/>
</dbReference>